<dbReference type="GO" id="GO:0050032">
    <property type="term" value="F:L-rhamnonate dehydratase activity"/>
    <property type="evidence" value="ECO:0007669"/>
    <property type="project" value="UniProtKB-EC"/>
</dbReference>
<dbReference type="Pfam" id="PF02746">
    <property type="entry name" value="MR_MLE_N"/>
    <property type="match status" value="1"/>
</dbReference>
<organism evidence="5 6">
    <name type="scientific">Tautonia plasticadhaerens</name>
    <dbReference type="NCBI Taxonomy" id="2527974"/>
    <lineage>
        <taxon>Bacteria</taxon>
        <taxon>Pseudomonadati</taxon>
        <taxon>Planctomycetota</taxon>
        <taxon>Planctomycetia</taxon>
        <taxon>Isosphaerales</taxon>
        <taxon>Isosphaeraceae</taxon>
        <taxon>Tautonia</taxon>
    </lineage>
</organism>
<dbReference type="InterPro" id="IPR029017">
    <property type="entry name" value="Enolase-like_N"/>
</dbReference>
<dbReference type="CDD" id="cd03316">
    <property type="entry name" value="MR_like"/>
    <property type="match status" value="1"/>
</dbReference>
<evidence type="ECO:0000256" key="2">
    <source>
        <dbReference type="ARBA" id="ARBA00022723"/>
    </source>
</evidence>
<dbReference type="GO" id="GO:0000287">
    <property type="term" value="F:magnesium ion binding"/>
    <property type="evidence" value="ECO:0007669"/>
    <property type="project" value="TreeGrafter"/>
</dbReference>
<dbReference type="RefSeq" id="WP_197446929.1">
    <property type="nucleotide sequence ID" value="NZ_CP036426.1"/>
</dbReference>
<accession>A0A518H1E8</accession>
<dbReference type="KEGG" id="tpla:ElP_25480"/>
<keyword evidence="5" id="KW-0456">Lyase</keyword>
<keyword evidence="3" id="KW-0460">Magnesium</keyword>
<dbReference type="Gene3D" id="3.30.390.10">
    <property type="entry name" value="Enolase-like, N-terminal domain"/>
    <property type="match status" value="1"/>
</dbReference>
<keyword evidence="2" id="KW-0479">Metal-binding</keyword>
<dbReference type="Gene3D" id="3.20.20.120">
    <property type="entry name" value="Enolase-like C-terminal domain"/>
    <property type="match status" value="1"/>
</dbReference>
<dbReference type="InterPro" id="IPR046945">
    <property type="entry name" value="RHMD-like"/>
</dbReference>
<feature type="domain" description="Mandelate racemase/muconate lactonizing enzyme C-terminal" evidence="4">
    <location>
        <begin position="149"/>
        <end position="248"/>
    </location>
</feature>
<evidence type="ECO:0000313" key="5">
    <source>
        <dbReference type="EMBL" id="QDV34656.1"/>
    </source>
</evidence>
<dbReference type="SMART" id="SM00922">
    <property type="entry name" value="MR_MLE"/>
    <property type="match status" value="1"/>
</dbReference>
<dbReference type="SFLD" id="SFLDS00001">
    <property type="entry name" value="Enolase"/>
    <property type="match status" value="1"/>
</dbReference>
<sequence length="376" mass="40837">MTSDLKITDVEAIYLRLPEVGARCDSGQDALIVKVTTDSGIVGYGEVDSNPMAAKGAIEGPFSHTATTGLGRLLIGEDPFRTEYLWHKMYRANIYGGRSGIAVHAMSGIDLALWDIKGKAMEMPVWRLLGGGFATSLRPYASNLFGATPAETRDRARRLVDQGFTAVKFGWDPMGRDEETDIALVREARAGLGDGPDLMIDAGLCYDAKTAIQRARSFDEFRLLWFEEPLSPDDYAGYAKLSAASPLRIAAGEEESDRRSFLQLMDVGRIDVVQIDLTRCGGFTEAMKIASLAADRGLPVVNHGFTTYLNVAAALHLLASIPNTLGLLEFVVEEQTTLRHQISEPIRSVDGRVAVPDAPGLGLGLLEDGITRYRVA</sequence>
<name>A0A518H1E8_9BACT</name>
<dbReference type="SUPFAM" id="SSF51604">
    <property type="entry name" value="Enolase C-terminal domain-like"/>
    <property type="match status" value="1"/>
</dbReference>
<dbReference type="InterPro" id="IPR029065">
    <property type="entry name" value="Enolase_C-like"/>
</dbReference>
<dbReference type="GO" id="GO:0016052">
    <property type="term" value="P:carbohydrate catabolic process"/>
    <property type="evidence" value="ECO:0007669"/>
    <property type="project" value="TreeGrafter"/>
</dbReference>
<dbReference type="InterPro" id="IPR036849">
    <property type="entry name" value="Enolase-like_C_sf"/>
</dbReference>
<keyword evidence="6" id="KW-1185">Reference proteome</keyword>
<gene>
    <name evidence="5" type="primary">rhmD_2</name>
    <name evidence="5" type="ORF">ElP_25480</name>
</gene>
<evidence type="ECO:0000256" key="1">
    <source>
        <dbReference type="ARBA" id="ARBA00001946"/>
    </source>
</evidence>
<dbReference type="SFLD" id="SFLDG00179">
    <property type="entry name" value="mandelate_racemase"/>
    <property type="match status" value="1"/>
</dbReference>
<protein>
    <submittedName>
        <fullName evidence="5">L-rhamnonate dehydratase</fullName>
        <ecNumber evidence="5">4.2.1.90</ecNumber>
    </submittedName>
</protein>
<proteinExistence type="predicted"/>
<dbReference type="EMBL" id="CP036426">
    <property type="protein sequence ID" value="QDV34656.1"/>
    <property type="molecule type" value="Genomic_DNA"/>
</dbReference>
<dbReference type="AlphaFoldDB" id="A0A518H1E8"/>
<dbReference type="PANTHER" id="PTHR13794:SF58">
    <property type="entry name" value="MITOCHONDRIAL ENOLASE SUPERFAMILY MEMBER 1"/>
    <property type="match status" value="1"/>
</dbReference>
<dbReference type="EC" id="4.2.1.90" evidence="5"/>
<dbReference type="PANTHER" id="PTHR13794">
    <property type="entry name" value="ENOLASE SUPERFAMILY, MANDELATE RACEMASE"/>
    <property type="match status" value="1"/>
</dbReference>
<dbReference type="Proteomes" id="UP000317835">
    <property type="component" value="Chromosome"/>
</dbReference>
<dbReference type="InterPro" id="IPR013342">
    <property type="entry name" value="Mandelate_racemase_C"/>
</dbReference>
<dbReference type="Pfam" id="PF13378">
    <property type="entry name" value="MR_MLE_C"/>
    <property type="match status" value="1"/>
</dbReference>
<dbReference type="SUPFAM" id="SSF54826">
    <property type="entry name" value="Enolase N-terminal domain-like"/>
    <property type="match status" value="1"/>
</dbReference>
<comment type="cofactor">
    <cofactor evidence="1">
        <name>Mg(2+)</name>
        <dbReference type="ChEBI" id="CHEBI:18420"/>
    </cofactor>
</comment>
<evidence type="ECO:0000256" key="3">
    <source>
        <dbReference type="ARBA" id="ARBA00022842"/>
    </source>
</evidence>
<dbReference type="InterPro" id="IPR013341">
    <property type="entry name" value="Mandelate_racemase_N_dom"/>
</dbReference>
<evidence type="ECO:0000313" key="6">
    <source>
        <dbReference type="Proteomes" id="UP000317835"/>
    </source>
</evidence>
<reference evidence="5 6" key="1">
    <citation type="submission" date="2019-02" db="EMBL/GenBank/DDBJ databases">
        <title>Deep-cultivation of Planctomycetes and their phenomic and genomic characterization uncovers novel biology.</title>
        <authorList>
            <person name="Wiegand S."/>
            <person name="Jogler M."/>
            <person name="Boedeker C."/>
            <person name="Pinto D."/>
            <person name="Vollmers J."/>
            <person name="Rivas-Marin E."/>
            <person name="Kohn T."/>
            <person name="Peeters S.H."/>
            <person name="Heuer A."/>
            <person name="Rast P."/>
            <person name="Oberbeckmann S."/>
            <person name="Bunk B."/>
            <person name="Jeske O."/>
            <person name="Meyerdierks A."/>
            <person name="Storesund J.E."/>
            <person name="Kallscheuer N."/>
            <person name="Luecker S."/>
            <person name="Lage O.M."/>
            <person name="Pohl T."/>
            <person name="Merkel B.J."/>
            <person name="Hornburger P."/>
            <person name="Mueller R.-W."/>
            <person name="Bruemmer F."/>
            <person name="Labrenz M."/>
            <person name="Spormann A.M."/>
            <person name="Op den Camp H."/>
            <person name="Overmann J."/>
            <person name="Amann R."/>
            <person name="Jetten M.S.M."/>
            <person name="Mascher T."/>
            <person name="Medema M.H."/>
            <person name="Devos D.P."/>
            <person name="Kaster A.-K."/>
            <person name="Ovreas L."/>
            <person name="Rohde M."/>
            <person name="Galperin M.Y."/>
            <person name="Jogler C."/>
        </authorList>
    </citation>
    <scope>NUCLEOTIDE SEQUENCE [LARGE SCALE GENOMIC DNA]</scope>
    <source>
        <strain evidence="5 6">ElP</strain>
    </source>
</reference>
<dbReference type="GO" id="GO:0009063">
    <property type="term" value="P:amino acid catabolic process"/>
    <property type="evidence" value="ECO:0007669"/>
    <property type="project" value="InterPro"/>
</dbReference>
<dbReference type="InterPro" id="IPR018110">
    <property type="entry name" value="Mandel_Rmase/mucon_lact_enz_CS"/>
</dbReference>
<evidence type="ECO:0000259" key="4">
    <source>
        <dbReference type="SMART" id="SM00922"/>
    </source>
</evidence>
<dbReference type="PROSITE" id="PS00908">
    <property type="entry name" value="MR_MLE_1"/>
    <property type="match status" value="1"/>
</dbReference>